<dbReference type="AlphaFoldDB" id="A0A1J5RAA5"/>
<dbReference type="InterPro" id="IPR000894">
    <property type="entry name" value="RuBisCO_ssu_dom"/>
</dbReference>
<name>A0A1J5RAA5_9ZZZZ</name>
<accession>A0A1J5RAA5</accession>
<dbReference type="SMART" id="SM00961">
    <property type="entry name" value="RuBisCO_small"/>
    <property type="match status" value="1"/>
</dbReference>
<comment type="caution">
    <text evidence="4">The sequence shown here is derived from an EMBL/GenBank/DDBJ whole genome shotgun (WGS) entry which is preliminary data.</text>
</comment>
<sequence>MADIIQDYNSTPKYETFSYLPAMTPEKMRRQITYIINQGWNPGIEHVEPARAFNYYWYMWKLPMFGEQSGDTIITELEACHRAHPSHHVRLIGYDNYSQSQGSSFVVFRGR</sequence>
<organism evidence="4">
    <name type="scientific">mine drainage metagenome</name>
    <dbReference type="NCBI Taxonomy" id="410659"/>
    <lineage>
        <taxon>unclassified sequences</taxon>
        <taxon>metagenomes</taxon>
        <taxon>ecological metagenomes</taxon>
    </lineage>
</organism>
<dbReference type="EMBL" id="MLJW01000218">
    <property type="protein sequence ID" value="OIQ92982.1"/>
    <property type="molecule type" value="Genomic_DNA"/>
</dbReference>
<protein>
    <submittedName>
        <fullName evidence="4">Ribulose bisphosphate carboxylase small chain 1</fullName>
        <ecNumber evidence="4">4.1.1.39</ecNumber>
    </submittedName>
</protein>
<evidence type="ECO:0000256" key="2">
    <source>
        <dbReference type="ARBA" id="ARBA00023300"/>
    </source>
</evidence>
<reference evidence="4" key="1">
    <citation type="submission" date="2016-10" db="EMBL/GenBank/DDBJ databases">
        <title>Sequence of Gallionella enrichment culture.</title>
        <authorList>
            <person name="Poehlein A."/>
            <person name="Muehling M."/>
            <person name="Daniel R."/>
        </authorList>
    </citation>
    <scope>NUCLEOTIDE SEQUENCE</scope>
</reference>
<keyword evidence="2" id="KW-0120">Carbon dioxide fixation</keyword>
<dbReference type="EC" id="4.1.1.39" evidence="4"/>
<dbReference type="Gene3D" id="3.30.190.10">
    <property type="entry name" value="Ribulose bisphosphate carboxylase, small subunit"/>
    <property type="match status" value="1"/>
</dbReference>
<dbReference type="PANTHER" id="PTHR31262">
    <property type="entry name" value="RIBULOSE BISPHOSPHATE CARBOXYLASE SMALL CHAIN 1, CHLOROPLASTIC"/>
    <property type="match status" value="1"/>
</dbReference>
<dbReference type="GO" id="GO:0019253">
    <property type="term" value="P:reductive pentose-phosphate cycle"/>
    <property type="evidence" value="ECO:0007669"/>
    <property type="project" value="UniProtKB-KW"/>
</dbReference>
<dbReference type="CDD" id="cd03527">
    <property type="entry name" value="RuBisCO_small"/>
    <property type="match status" value="1"/>
</dbReference>
<evidence type="ECO:0000313" key="4">
    <source>
        <dbReference type="EMBL" id="OIQ92982.1"/>
    </source>
</evidence>
<evidence type="ECO:0000259" key="3">
    <source>
        <dbReference type="SMART" id="SM00961"/>
    </source>
</evidence>
<keyword evidence="4" id="KW-0456">Lyase</keyword>
<dbReference type="GO" id="GO:0016984">
    <property type="term" value="F:ribulose-bisphosphate carboxylase activity"/>
    <property type="evidence" value="ECO:0007669"/>
    <property type="project" value="UniProtKB-EC"/>
</dbReference>
<gene>
    <name evidence="4" type="primary">cbbS1_4</name>
    <name evidence="4" type="ORF">GALL_251100</name>
</gene>
<evidence type="ECO:0000256" key="1">
    <source>
        <dbReference type="ARBA" id="ARBA00022567"/>
    </source>
</evidence>
<keyword evidence="1" id="KW-0113">Calvin cycle</keyword>
<proteinExistence type="inferred from homology"/>
<dbReference type="InterPro" id="IPR024681">
    <property type="entry name" value="RuBisCO_ssu"/>
</dbReference>
<dbReference type="Pfam" id="PF00101">
    <property type="entry name" value="RuBisCO_small"/>
    <property type="match status" value="1"/>
</dbReference>
<dbReference type="HAMAP" id="MF_00859">
    <property type="entry name" value="RuBisCO_S_bact"/>
    <property type="match status" value="1"/>
</dbReference>
<dbReference type="SUPFAM" id="SSF55239">
    <property type="entry name" value="RuBisCO, small subunit"/>
    <property type="match status" value="1"/>
</dbReference>
<dbReference type="InterPro" id="IPR036385">
    <property type="entry name" value="RuBisCO_ssu_sf"/>
</dbReference>
<feature type="domain" description="Ribulose bisphosphate carboxylase small subunit" evidence="3">
    <location>
        <begin position="13"/>
        <end position="110"/>
    </location>
</feature>